<evidence type="ECO:0000256" key="10">
    <source>
        <dbReference type="ARBA" id="ARBA00023242"/>
    </source>
</evidence>
<accession>A0A8J5N9X3</accession>
<evidence type="ECO:0000256" key="9">
    <source>
        <dbReference type="ARBA" id="ARBA00023163"/>
    </source>
</evidence>
<keyword evidence="6" id="KW-0862">Zinc</keyword>
<feature type="domain" description="C2H2-type" evidence="12">
    <location>
        <begin position="60"/>
        <end position="87"/>
    </location>
</feature>
<dbReference type="PANTHER" id="PTHR45925">
    <property type="entry name" value="ZINC FINGER PROTEIN"/>
    <property type="match status" value="1"/>
</dbReference>
<evidence type="ECO:0000313" key="14">
    <source>
        <dbReference type="Proteomes" id="UP000747542"/>
    </source>
</evidence>
<evidence type="ECO:0000256" key="7">
    <source>
        <dbReference type="ARBA" id="ARBA00023015"/>
    </source>
</evidence>
<keyword evidence="3" id="KW-0479">Metal-binding</keyword>
<keyword evidence="14" id="KW-1185">Reference proteome</keyword>
<organism evidence="13 14">
    <name type="scientific">Homarus americanus</name>
    <name type="common">American lobster</name>
    <dbReference type="NCBI Taxonomy" id="6706"/>
    <lineage>
        <taxon>Eukaryota</taxon>
        <taxon>Metazoa</taxon>
        <taxon>Ecdysozoa</taxon>
        <taxon>Arthropoda</taxon>
        <taxon>Crustacea</taxon>
        <taxon>Multicrustacea</taxon>
        <taxon>Malacostraca</taxon>
        <taxon>Eumalacostraca</taxon>
        <taxon>Eucarida</taxon>
        <taxon>Decapoda</taxon>
        <taxon>Pleocyemata</taxon>
        <taxon>Astacidea</taxon>
        <taxon>Nephropoidea</taxon>
        <taxon>Nephropidae</taxon>
        <taxon>Homarus</taxon>
    </lineage>
</organism>
<dbReference type="GO" id="GO:0008270">
    <property type="term" value="F:zinc ion binding"/>
    <property type="evidence" value="ECO:0007669"/>
    <property type="project" value="UniProtKB-KW"/>
</dbReference>
<feature type="domain" description="C2H2-type" evidence="12">
    <location>
        <begin position="88"/>
        <end position="116"/>
    </location>
</feature>
<dbReference type="PROSITE" id="PS50157">
    <property type="entry name" value="ZINC_FINGER_C2H2_2"/>
    <property type="match status" value="2"/>
</dbReference>
<dbReference type="GO" id="GO:0000981">
    <property type="term" value="F:DNA-binding transcription factor activity, RNA polymerase II-specific"/>
    <property type="evidence" value="ECO:0007669"/>
    <property type="project" value="TreeGrafter"/>
</dbReference>
<comment type="subcellular location">
    <subcellularLocation>
        <location evidence="1">Nucleus</location>
    </subcellularLocation>
</comment>
<dbReference type="InterPro" id="IPR036236">
    <property type="entry name" value="Znf_C2H2_sf"/>
</dbReference>
<evidence type="ECO:0000256" key="1">
    <source>
        <dbReference type="ARBA" id="ARBA00004123"/>
    </source>
</evidence>
<name>A0A8J5N9X3_HOMAM</name>
<protein>
    <submittedName>
        <fullName evidence="13">Zinc finger protein 536-like 2</fullName>
    </submittedName>
</protein>
<evidence type="ECO:0000256" key="2">
    <source>
        <dbReference type="ARBA" id="ARBA00006991"/>
    </source>
</evidence>
<dbReference type="Gene3D" id="3.30.160.60">
    <property type="entry name" value="Classic Zinc Finger"/>
    <property type="match status" value="2"/>
</dbReference>
<evidence type="ECO:0000256" key="11">
    <source>
        <dbReference type="PROSITE-ProRule" id="PRU00042"/>
    </source>
</evidence>
<keyword evidence="10" id="KW-0539">Nucleus</keyword>
<dbReference type="InterPro" id="IPR051967">
    <property type="entry name" value="Krueppel_C2H2-ZF"/>
</dbReference>
<comment type="caution">
    <text evidence="13">The sequence shown here is derived from an EMBL/GenBank/DDBJ whole genome shotgun (WGS) entry which is preliminary data.</text>
</comment>
<dbReference type="SMART" id="SM00355">
    <property type="entry name" value="ZnF_C2H2"/>
    <property type="match status" value="2"/>
</dbReference>
<sequence>MEGVGVGLGVVRRLGLVQVALASGGLPPLDEEGEDDPESRILQDVNFNPLDVSHIPVSQYLCKFCGKEFFYPSSLAKHIRTHTGEKPFKCPHCPYSASQKSHVKTHLRRRHSQMDELTDQIS</sequence>
<reference evidence="13" key="1">
    <citation type="journal article" date="2021" name="Sci. Adv.">
        <title>The American lobster genome reveals insights on longevity, neural, and immune adaptations.</title>
        <authorList>
            <person name="Polinski J.M."/>
            <person name="Zimin A.V."/>
            <person name="Clark K.F."/>
            <person name="Kohn A.B."/>
            <person name="Sadowski N."/>
            <person name="Timp W."/>
            <person name="Ptitsyn A."/>
            <person name="Khanna P."/>
            <person name="Romanova D.Y."/>
            <person name="Williams P."/>
            <person name="Greenwood S.J."/>
            <person name="Moroz L.L."/>
            <person name="Walt D.R."/>
            <person name="Bodnar A.G."/>
        </authorList>
    </citation>
    <scope>NUCLEOTIDE SEQUENCE</scope>
    <source>
        <strain evidence="13">GMGI-L3</strain>
    </source>
</reference>
<gene>
    <name evidence="13" type="primary">Znf536-L2</name>
    <name evidence="13" type="ORF">Hamer_G009074</name>
</gene>
<dbReference type="EMBL" id="JAHLQT010003582">
    <property type="protein sequence ID" value="KAG7176290.1"/>
    <property type="molecule type" value="Genomic_DNA"/>
</dbReference>
<evidence type="ECO:0000256" key="5">
    <source>
        <dbReference type="ARBA" id="ARBA00022771"/>
    </source>
</evidence>
<dbReference type="GO" id="GO:0005634">
    <property type="term" value="C:nucleus"/>
    <property type="evidence" value="ECO:0007669"/>
    <property type="project" value="UniProtKB-SubCell"/>
</dbReference>
<proteinExistence type="inferred from homology"/>
<keyword evidence="7" id="KW-0805">Transcription regulation</keyword>
<evidence type="ECO:0000259" key="12">
    <source>
        <dbReference type="PROSITE" id="PS50157"/>
    </source>
</evidence>
<dbReference type="AlphaFoldDB" id="A0A8J5N9X3"/>
<keyword evidence="9" id="KW-0804">Transcription</keyword>
<keyword evidence="8" id="KW-0238">DNA-binding</keyword>
<dbReference type="SUPFAM" id="SSF57667">
    <property type="entry name" value="beta-beta-alpha zinc fingers"/>
    <property type="match status" value="1"/>
</dbReference>
<evidence type="ECO:0000313" key="13">
    <source>
        <dbReference type="EMBL" id="KAG7176290.1"/>
    </source>
</evidence>
<evidence type="ECO:0000256" key="4">
    <source>
        <dbReference type="ARBA" id="ARBA00022737"/>
    </source>
</evidence>
<comment type="similarity">
    <text evidence="2">Belongs to the krueppel C2H2-type zinc-finger protein family.</text>
</comment>
<dbReference type="FunFam" id="3.30.160.60:FF:000193">
    <property type="entry name" value="Zinc finger protein 300"/>
    <property type="match status" value="1"/>
</dbReference>
<keyword evidence="4" id="KW-0677">Repeat</keyword>
<evidence type="ECO:0000256" key="8">
    <source>
        <dbReference type="ARBA" id="ARBA00023125"/>
    </source>
</evidence>
<dbReference type="PROSITE" id="PS00028">
    <property type="entry name" value="ZINC_FINGER_C2H2_1"/>
    <property type="match status" value="1"/>
</dbReference>
<evidence type="ECO:0000256" key="3">
    <source>
        <dbReference type="ARBA" id="ARBA00022723"/>
    </source>
</evidence>
<evidence type="ECO:0000256" key="6">
    <source>
        <dbReference type="ARBA" id="ARBA00022833"/>
    </source>
</evidence>
<dbReference type="Pfam" id="PF00096">
    <property type="entry name" value="zf-C2H2"/>
    <property type="match status" value="2"/>
</dbReference>
<keyword evidence="5 11" id="KW-0863">Zinc-finger</keyword>
<dbReference type="FunFam" id="3.30.160.60:FF:000075">
    <property type="entry name" value="Putative zinc finger protein 536"/>
    <property type="match status" value="1"/>
</dbReference>
<dbReference type="GO" id="GO:0000978">
    <property type="term" value="F:RNA polymerase II cis-regulatory region sequence-specific DNA binding"/>
    <property type="evidence" value="ECO:0007669"/>
    <property type="project" value="TreeGrafter"/>
</dbReference>
<dbReference type="Proteomes" id="UP000747542">
    <property type="component" value="Unassembled WGS sequence"/>
</dbReference>
<dbReference type="InterPro" id="IPR013087">
    <property type="entry name" value="Znf_C2H2_type"/>
</dbReference>